<accession>A0A0C3PRL2</accession>
<gene>
    <name evidence="1" type="ORF">M404DRAFT_20341</name>
</gene>
<dbReference type="HOGENOM" id="CLU_066276_0_0_1"/>
<reference evidence="2" key="2">
    <citation type="submission" date="2015-01" db="EMBL/GenBank/DDBJ databases">
        <title>Evolutionary Origins and Diversification of the Mycorrhizal Mutualists.</title>
        <authorList>
            <consortium name="DOE Joint Genome Institute"/>
            <consortium name="Mycorrhizal Genomics Consortium"/>
            <person name="Kohler A."/>
            <person name="Kuo A."/>
            <person name="Nagy L.G."/>
            <person name="Floudas D."/>
            <person name="Copeland A."/>
            <person name="Barry K.W."/>
            <person name="Cichocki N."/>
            <person name="Veneault-Fourrey C."/>
            <person name="LaButti K."/>
            <person name="Lindquist E.A."/>
            <person name="Lipzen A."/>
            <person name="Lundell T."/>
            <person name="Morin E."/>
            <person name="Murat C."/>
            <person name="Riley R."/>
            <person name="Ohm R."/>
            <person name="Sun H."/>
            <person name="Tunlid A."/>
            <person name="Henrissat B."/>
            <person name="Grigoriev I.V."/>
            <person name="Hibbett D.S."/>
            <person name="Martin F."/>
        </authorList>
    </citation>
    <scope>NUCLEOTIDE SEQUENCE [LARGE SCALE GENOMIC DNA]</scope>
    <source>
        <strain evidence="2">Marx 270</strain>
    </source>
</reference>
<dbReference type="EMBL" id="KN831949">
    <property type="protein sequence ID" value="KIO11726.1"/>
    <property type="molecule type" value="Genomic_DNA"/>
</dbReference>
<sequence>MATGVSLQESYLRGRGSERSSLGIPAVSRNTHQLTNDLFRSKIPLKFEAERLEEHPKPTGVEVEGLETLAGSHEVETLAYKEVIDSHRAPQHMNHIELKVIARRIQIEEPSRLVIRRKPPEEALRIEMLTHTARIDAVALEIFRGRTVSAINVLFEDSSSESTHALSVRTCAESPAMLTKRSHMTALHVVAACTQVTLHTDDSRVIDRLRKIAAIEEYEEWGKWHTVWKLPRLRAMAMAARTTTITIQAMTTMIALSADQWPGKIGCAILWRQGVTSAWKMGIDDEDQRISRPSQYKEEQQQRSMQIEGCVVQEGPYNGYEVWWRQAMSSTAQGFVLVSVYSTYISIILGERAIYDEQ</sequence>
<evidence type="ECO:0000313" key="2">
    <source>
        <dbReference type="Proteomes" id="UP000054217"/>
    </source>
</evidence>
<dbReference type="OrthoDB" id="2705452at2759"/>
<dbReference type="InParanoid" id="A0A0C3PRL2"/>
<organism evidence="1 2">
    <name type="scientific">Pisolithus tinctorius Marx 270</name>
    <dbReference type="NCBI Taxonomy" id="870435"/>
    <lineage>
        <taxon>Eukaryota</taxon>
        <taxon>Fungi</taxon>
        <taxon>Dikarya</taxon>
        <taxon>Basidiomycota</taxon>
        <taxon>Agaricomycotina</taxon>
        <taxon>Agaricomycetes</taxon>
        <taxon>Agaricomycetidae</taxon>
        <taxon>Boletales</taxon>
        <taxon>Sclerodermatineae</taxon>
        <taxon>Pisolithaceae</taxon>
        <taxon>Pisolithus</taxon>
    </lineage>
</organism>
<protein>
    <submittedName>
        <fullName evidence="1">Uncharacterized protein</fullName>
    </submittedName>
</protein>
<dbReference type="Proteomes" id="UP000054217">
    <property type="component" value="Unassembled WGS sequence"/>
</dbReference>
<reference evidence="1 2" key="1">
    <citation type="submission" date="2014-04" db="EMBL/GenBank/DDBJ databases">
        <authorList>
            <consortium name="DOE Joint Genome Institute"/>
            <person name="Kuo A."/>
            <person name="Kohler A."/>
            <person name="Costa M.D."/>
            <person name="Nagy L.G."/>
            <person name="Floudas D."/>
            <person name="Copeland A."/>
            <person name="Barry K.W."/>
            <person name="Cichocki N."/>
            <person name="Veneault-Fourrey C."/>
            <person name="LaButti K."/>
            <person name="Lindquist E.A."/>
            <person name="Lipzen A."/>
            <person name="Lundell T."/>
            <person name="Morin E."/>
            <person name="Murat C."/>
            <person name="Sun H."/>
            <person name="Tunlid A."/>
            <person name="Henrissat B."/>
            <person name="Grigoriev I.V."/>
            <person name="Hibbett D.S."/>
            <person name="Martin F."/>
            <person name="Nordberg H.P."/>
            <person name="Cantor M.N."/>
            <person name="Hua S.X."/>
        </authorList>
    </citation>
    <scope>NUCLEOTIDE SEQUENCE [LARGE SCALE GENOMIC DNA]</scope>
    <source>
        <strain evidence="1 2">Marx 270</strain>
    </source>
</reference>
<name>A0A0C3PRL2_PISTI</name>
<dbReference type="AlphaFoldDB" id="A0A0C3PRL2"/>
<evidence type="ECO:0000313" key="1">
    <source>
        <dbReference type="EMBL" id="KIO11726.1"/>
    </source>
</evidence>
<proteinExistence type="predicted"/>
<keyword evidence="2" id="KW-1185">Reference proteome</keyword>